<dbReference type="AlphaFoldDB" id="A0A4R5ULR9"/>
<evidence type="ECO:0000313" key="5">
    <source>
        <dbReference type="EMBL" id="TDK38689.1"/>
    </source>
</evidence>
<dbReference type="CDD" id="cd20009">
    <property type="entry name" value="PBP1_RafR-like"/>
    <property type="match status" value="1"/>
</dbReference>
<dbReference type="Proteomes" id="UP000295238">
    <property type="component" value="Unassembled WGS sequence"/>
</dbReference>
<evidence type="ECO:0000256" key="2">
    <source>
        <dbReference type="ARBA" id="ARBA00023125"/>
    </source>
</evidence>
<evidence type="ECO:0000256" key="3">
    <source>
        <dbReference type="ARBA" id="ARBA00023163"/>
    </source>
</evidence>
<dbReference type="InterPro" id="IPR028082">
    <property type="entry name" value="Peripla_BP_I"/>
</dbReference>
<dbReference type="PROSITE" id="PS50932">
    <property type="entry name" value="HTH_LACI_2"/>
    <property type="match status" value="1"/>
</dbReference>
<protein>
    <submittedName>
        <fullName evidence="5">LacI family DNA-binding transcriptional regulator</fullName>
    </submittedName>
</protein>
<dbReference type="Pfam" id="PF00356">
    <property type="entry name" value="LacI"/>
    <property type="match status" value="1"/>
</dbReference>
<feature type="domain" description="HTH lacI-type" evidence="4">
    <location>
        <begin position="17"/>
        <end position="71"/>
    </location>
</feature>
<accession>A0A4R5ULR9</accession>
<dbReference type="OrthoDB" id="7325754at2"/>
<keyword evidence="2 5" id="KW-0238">DNA-binding</keyword>
<dbReference type="Gene3D" id="1.10.260.40">
    <property type="entry name" value="lambda repressor-like DNA-binding domains"/>
    <property type="match status" value="1"/>
</dbReference>
<evidence type="ECO:0000256" key="1">
    <source>
        <dbReference type="ARBA" id="ARBA00023015"/>
    </source>
</evidence>
<comment type="caution">
    <text evidence="5">The sequence shown here is derived from an EMBL/GenBank/DDBJ whole genome shotgun (WGS) entry which is preliminary data.</text>
</comment>
<dbReference type="InterPro" id="IPR010982">
    <property type="entry name" value="Lambda_DNA-bd_dom_sf"/>
</dbReference>
<dbReference type="PANTHER" id="PTHR30146">
    <property type="entry name" value="LACI-RELATED TRANSCRIPTIONAL REPRESSOR"/>
    <property type="match status" value="1"/>
</dbReference>
<reference evidence="5 6" key="1">
    <citation type="submission" date="2019-03" db="EMBL/GenBank/DDBJ databases">
        <title>Rhizobium sp. nov., an bacterium isolated from biocrust in Mu Us Desert.</title>
        <authorList>
            <person name="Lixiong L."/>
        </authorList>
    </citation>
    <scope>NUCLEOTIDE SEQUENCE [LARGE SCALE GENOMIC DNA]</scope>
    <source>
        <strain evidence="5 6">SPY-1</strain>
    </source>
</reference>
<keyword evidence="1" id="KW-0805">Transcription regulation</keyword>
<evidence type="ECO:0000259" key="4">
    <source>
        <dbReference type="PROSITE" id="PS50932"/>
    </source>
</evidence>
<dbReference type="RefSeq" id="WP_133314138.1">
    <property type="nucleotide sequence ID" value="NZ_SMTL01000001.1"/>
</dbReference>
<dbReference type="InterPro" id="IPR046335">
    <property type="entry name" value="LacI/GalR-like_sensor"/>
</dbReference>
<dbReference type="Pfam" id="PF13377">
    <property type="entry name" value="Peripla_BP_3"/>
    <property type="match status" value="1"/>
</dbReference>
<name>A0A4R5ULR9_9HYPH</name>
<keyword evidence="6" id="KW-1185">Reference proteome</keyword>
<dbReference type="SUPFAM" id="SSF47413">
    <property type="entry name" value="lambda repressor-like DNA-binding domains"/>
    <property type="match status" value="1"/>
</dbReference>
<dbReference type="Gene3D" id="3.40.50.2300">
    <property type="match status" value="2"/>
</dbReference>
<dbReference type="GO" id="GO:0000976">
    <property type="term" value="F:transcription cis-regulatory region binding"/>
    <property type="evidence" value="ECO:0007669"/>
    <property type="project" value="TreeGrafter"/>
</dbReference>
<dbReference type="GO" id="GO:0003700">
    <property type="term" value="F:DNA-binding transcription factor activity"/>
    <property type="evidence" value="ECO:0007669"/>
    <property type="project" value="TreeGrafter"/>
</dbReference>
<dbReference type="SMART" id="SM00354">
    <property type="entry name" value="HTH_LACI"/>
    <property type="match status" value="1"/>
</dbReference>
<dbReference type="SUPFAM" id="SSF53822">
    <property type="entry name" value="Periplasmic binding protein-like I"/>
    <property type="match status" value="1"/>
</dbReference>
<sequence>MDEDGRHIADGLPRERPTLKTIAYMTGLGITTVSRALKDAPDIGSDTKERVRLIAKQLGYQPNRAGVRLRTGKTNVIALVLGIDEELMGFTSQMVHGISEALAGTQYHLVVTPHSFQKDAMGPVRYILDTGSADGVIISRIEPEDPRIRLLTERNLPFATHGRSDMGIEHPYHDFDNETYAYEAVRKMVELGRSRIALLAPHSRFSFYTHSRIGFESGLADFGAIEAPMGRITTETPLDDIRTHAERLMRSAEPPDGIVSISGSATVALIAGLEAAGKKLGADLDIVSKQSAEFLNWIRPEIYTVKEDIRLAGRELAKALMARINGAAPQSLQSIAKPVWRATAPKD</sequence>
<keyword evidence="3" id="KW-0804">Transcription</keyword>
<gene>
    <name evidence="5" type="ORF">E2F50_00595</name>
</gene>
<dbReference type="EMBL" id="SMTL01000001">
    <property type="protein sequence ID" value="TDK38689.1"/>
    <property type="molecule type" value="Genomic_DNA"/>
</dbReference>
<dbReference type="InterPro" id="IPR000843">
    <property type="entry name" value="HTH_LacI"/>
</dbReference>
<proteinExistence type="predicted"/>
<evidence type="ECO:0000313" key="6">
    <source>
        <dbReference type="Proteomes" id="UP000295238"/>
    </source>
</evidence>
<dbReference type="CDD" id="cd01392">
    <property type="entry name" value="HTH_LacI"/>
    <property type="match status" value="1"/>
</dbReference>
<organism evidence="5 6">
    <name type="scientific">Rhizobium deserti</name>
    <dbReference type="NCBI Taxonomy" id="2547961"/>
    <lineage>
        <taxon>Bacteria</taxon>
        <taxon>Pseudomonadati</taxon>
        <taxon>Pseudomonadota</taxon>
        <taxon>Alphaproteobacteria</taxon>
        <taxon>Hyphomicrobiales</taxon>
        <taxon>Rhizobiaceae</taxon>
        <taxon>Rhizobium/Agrobacterium group</taxon>
        <taxon>Rhizobium</taxon>
    </lineage>
</organism>
<dbReference type="PANTHER" id="PTHR30146:SF153">
    <property type="entry name" value="LACTOSE OPERON REPRESSOR"/>
    <property type="match status" value="1"/>
</dbReference>